<protein>
    <submittedName>
        <fullName evidence="1">Uncharacterized protein</fullName>
    </submittedName>
</protein>
<proteinExistence type="predicted"/>
<evidence type="ECO:0000313" key="2">
    <source>
        <dbReference type="Proteomes" id="UP000008311"/>
    </source>
</evidence>
<dbReference type="AlphaFoldDB" id="B9RU07"/>
<dbReference type="EMBL" id="EQ973815">
    <property type="protein sequence ID" value="EEF45126.1"/>
    <property type="molecule type" value="Genomic_DNA"/>
</dbReference>
<dbReference type="InParanoid" id="B9RU07"/>
<name>B9RU07_RICCO</name>
<sequence length="55" mass="5892">MSETQIVANVASLAITWTIPNPIGKAPSIHASLAIKVSNNKHIVASLSTKIWCHK</sequence>
<dbReference type="Proteomes" id="UP000008311">
    <property type="component" value="Unassembled WGS sequence"/>
</dbReference>
<reference evidence="2" key="1">
    <citation type="journal article" date="2010" name="Nat. Biotechnol.">
        <title>Draft genome sequence of the oilseed species Ricinus communis.</title>
        <authorList>
            <person name="Chan A.P."/>
            <person name="Crabtree J."/>
            <person name="Zhao Q."/>
            <person name="Lorenzi H."/>
            <person name="Orvis J."/>
            <person name="Puiu D."/>
            <person name="Melake-Berhan A."/>
            <person name="Jones K.M."/>
            <person name="Redman J."/>
            <person name="Chen G."/>
            <person name="Cahoon E.B."/>
            <person name="Gedil M."/>
            <person name="Stanke M."/>
            <person name="Haas B.J."/>
            <person name="Wortman J.R."/>
            <person name="Fraser-Liggett C.M."/>
            <person name="Ravel J."/>
            <person name="Rabinowicz P.D."/>
        </authorList>
    </citation>
    <scope>NUCLEOTIDE SEQUENCE [LARGE SCALE GENOMIC DNA]</scope>
    <source>
        <strain evidence="2">cv. Hale</strain>
    </source>
</reference>
<accession>B9RU07</accession>
<organism evidence="1 2">
    <name type="scientific">Ricinus communis</name>
    <name type="common">Castor bean</name>
    <dbReference type="NCBI Taxonomy" id="3988"/>
    <lineage>
        <taxon>Eukaryota</taxon>
        <taxon>Viridiplantae</taxon>
        <taxon>Streptophyta</taxon>
        <taxon>Embryophyta</taxon>
        <taxon>Tracheophyta</taxon>
        <taxon>Spermatophyta</taxon>
        <taxon>Magnoliopsida</taxon>
        <taxon>eudicotyledons</taxon>
        <taxon>Gunneridae</taxon>
        <taxon>Pentapetalae</taxon>
        <taxon>rosids</taxon>
        <taxon>fabids</taxon>
        <taxon>Malpighiales</taxon>
        <taxon>Euphorbiaceae</taxon>
        <taxon>Acalyphoideae</taxon>
        <taxon>Acalypheae</taxon>
        <taxon>Ricinus</taxon>
    </lineage>
</organism>
<gene>
    <name evidence="1" type="ORF">RCOM_1459930</name>
</gene>
<keyword evidence="2" id="KW-1185">Reference proteome</keyword>
<evidence type="ECO:0000313" key="1">
    <source>
        <dbReference type="EMBL" id="EEF45126.1"/>
    </source>
</evidence>